<organism evidence="2 3">
    <name type="scientific">Halomonas rhizosphaerae</name>
    <dbReference type="NCBI Taxonomy" id="3043296"/>
    <lineage>
        <taxon>Bacteria</taxon>
        <taxon>Pseudomonadati</taxon>
        <taxon>Pseudomonadota</taxon>
        <taxon>Gammaproteobacteria</taxon>
        <taxon>Oceanospirillales</taxon>
        <taxon>Halomonadaceae</taxon>
        <taxon>Halomonas</taxon>
    </lineage>
</organism>
<feature type="region of interest" description="Disordered" evidence="1">
    <location>
        <begin position="1"/>
        <end position="94"/>
    </location>
</feature>
<reference evidence="2 3" key="1">
    <citation type="submission" date="2023-04" db="EMBL/GenBank/DDBJ databases">
        <title>Halomonas strains isolated from rhizosphere soil.</title>
        <authorList>
            <person name="Xu L."/>
            <person name="Sun J.-Q."/>
        </authorList>
    </citation>
    <scope>NUCLEOTIDE SEQUENCE [LARGE SCALE GENOMIC DNA]</scope>
    <source>
        <strain evidence="2 3">LR5S20</strain>
    </source>
</reference>
<evidence type="ECO:0000313" key="2">
    <source>
        <dbReference type="EMBL" id="MDI5890607.1"/>
    </source>
</evidence>
<evidence type="ECO:0000313" key="3">
    <source>
        <dbReference type="Proteomes" id="UP001225957"/>
    </source>
</evidence>
<name>A0ABT6UXB2_9GAMM</name>
<dbReference type="RefSeq" id="WP_282734582.1">
    <property type="nucleotide sequence ID" value="NZ_JASCQP010000018.1"/>
</dbReference>
<keyword evidence="3" id="KW-1185">Reference proteome</keyword>
<proteinExistence type="predicted"/>
<feature type="compositionally biased region" description="Acidic residues" evidence="1">
    <location>
        <begin position="54"/>
        <end position="69"/>
    </location>
</feature>
<dbReference type="EMBL" id="JASCQP010000018">
    <property type="protein sequence ID" value="MDI5890607.1"/>
    <property type="molecule type" value="Genomic_DNA"/>
</dbReference>
<accession>A0ABT6UXB2</accession>
<gene>
    <name evidence="2" type="ORF">QLQ83_05835</name>
</gene>
<feature type="compositionally biased region" description="Low complexity" evidence="1">
    <location>
        <begin position="15"/>
        <end position="27"/>
    </location>
</feature>
<evidence type="ECO:0000256" key="1">
    <source>
        <dbReference type="SAM" id="MobiDB-lite"/>
    </source>
</evidence>
<protein>
    <submittedName>
        <fullName evidence="2">Uncharacterized protein</fullName>
    </submittedName>
</protein>
<feature type="compositionally biased region" description="Basic and acidic residues" evidence="1">
    <location>
        <begin position="70"/>
        <end position="81"/>
    </location>
</feature>
<sequence>MARKAQPTKDDPKVEAAAGAEAEAPEAPTEEVKAAAEQSPEAAETSEENPTPQDSEEEGGDNPEDDSPEEDGKPVRPRDKATPATTARMVEAKLRTRHCRGGICKEKGQTMPMTQGEYERLKQYGRVE</sequence>
<comment type="caution">
    <text evidence="2">The sequence shown here is derived from an EMBL/GenBank/DDBJ whole genome shotgun (WGS) entry which is preliminary data.</text>
</comment>
<dbReference type="Proteomes" id="UP001225957">
    <property type="component" value="Unassembled WGS sequence"/>
</dbReference>